<keyword evidence="1" id="KW-0614">Plasmid</keyword>
<protein>
    <submittedName>
        <fullName evidence="1">Uncharacterized protein</fullName>
    </submittedName>
</protein>
<sequence length="129" mass="14879">MDKNKAEDSPEDFPKGRKIIRIACEKDLYTKAMDDNQEFKSMLGDHIKIYPELFPAEIHNGYSRYGKGRCSKKLDNLQFKRIKIKTTGALLRNLWSHIPGTIQLRLKLSGMPRLVILFKIPAPISPSFF</sequence>
<dbReference type="EMBL" id="CP012511">
    <property type="protein sequence ID" value="ALB24475.1"/>
    <property type="molecule type" value="Genomic_DNA"/>
</dbReference>
<name>A0AAC8VL83_PISSA</name>
<evidence type="ECO:0000313" key="2">
    <source>
        <dbReference type="Proteomes" id="UP000029558"/>
    </source>
</evidence>
<reference evidence="1 2" key="1">
    <citation type="journal article" date="2014" name="Genome Announc.">
        <title>Comparative Genome Analysis of Two Isolates of the Fish Pathogen Piscirickettsia salmonis from Different Hosts Reveals Major Differences in Virulence-Associated Secretion Systems.</title>
        <authorList>
            <person name="Bohle H."/>
            <person name="Henriquez P."/>
            <person name="Grothusen H."/>
            <person name="Navas E."/>
            <person name="Sandoval A."/>
            <person name="Bustamante F."/>
            <person name="Bustos P."/>
            <person name="Mancilla M."/>
        </authorList>
    </citation>
    <scope>NUCLEOTIDE SEQUENCE [LARGE SCALE GENOMIC DNA]</scope>
    <source>
        <strain evidence="2">B1-32597</strain>
    </source>
</reference>
<evidence type="ECO:0000313" key="1">
    <source>
        <dbReference type="EMBL" id="ALB24475.1"/>
    </source>
</evidence>
<proteinExistence type="predicted"/>
<dbReference type="Proteomes" id="UP000029558">
    <property type="component" value="Plasmid pPSB1-3"/>
</dbReference>
<dbReference type="AlphaFoldDB" id="A0AAC8VL83"/>
<gene>
    <name evidence="1" type="ORF">KU39_3p13</name>
</gene>
<accession>A0AAC8VL83</accession>
<dbReference type="RefSeq" id="WP_047927782.1">
    <property type="nucleotide sequence ID" value="NZ_CP012511.1"/>
</dbReference>
<organism evidence="1 2">
    <name type="scientific">Piscirickettsia salmonis</name>
    <dbReference type="NCBI Taxonomy" id="1238"/>
    <lineage>
        <taxon>Bacteria</taxon>
        <taxon>Pseudomonadati</taxon>
        <taxon>Pseudomonadota</taxon>
        <taxon>Gammaproteobacteria</taxon>
        <taxon>Thiotrichales</taxon>
        <taxon>Piscirickettsiaceae</taxon>
        <taxon>Piscirickettsia</taxon>
    </lineage>
</organism>
<geneLocation type="plasmid" evidence="1 2">
    <name>pPSB1-3</name>
</geneLocation>